<dbReference type="PIRSF" id="PIRSF000239">
    <property type="entry name" value="AHPC"/>
    <property type="match status" value="1"/>
</dbReference>
<dbReference type="SUPFAM" id="SSF52833">
    <property type="entry name" value="Thioredoxin-like"/>
    <property type="match status" value="1"/>
</dbReference>
<protein>
    <submittedName>
        <fullName evidence="1">Peroxiredoxin</fullName>
    </submittedName>
</protein>
<evidence type="ECO:0000313" key="2">
    <source>
        <dbReference type="Proteomes" id="UP000550787"/>
    </source>
</evidence>
<evidence type="ECO:0000313" key="1">
    <source>
        <dbReference type="EMBL" id="MBB2157477.1"/>
    </source>
</evidence>
<sequence length="159" mass="17156">MALFPGWTAPDFTIDTALGPVRFHAWLAGGWGIVVTHPDDYSPQSLRSAVAWARSGARPVRLLGLASSGHEARQVESLEFPIIQDGAEGVAALWRGFSVDVGPAGTTLDEHMVFVLDPARTIRTTVSYPPSRNRDFAEIIQVVEACDTGCAALRDRRAA</sequence>
<dbReference type="OMA" id="WRIVMTH"/>
<dbReference type="InterPro" id="IPR036249">
    <property type="entry name" value="Thioredoxin-like_sf"/>
</dbReference>
<comment type="caution">
    <text evidence="1">The sequence shown here is derived from an EMBL/GenBank/DDBJ whole genome shotgun (WGS) entry which is preliminary data.</text>
</comment>
<reference evidence="1 2" key="1">
    <citation type="submission" date="2020-04" db="EMBL/GenBank/DDBJ databases">
        <title>Description of novel Gluconacetobacter.</title>
        <authorList>
            <person name="Sombolestani A."/>
        </authorList>
    </citation>
    <scope>NUCLEOTIDE SEQUENCE [LARGE SCALE GENOMIC DNA]</scope>
    <source>
        <strain evidence="1 2">LMG 7603</strain>
    </source>
</reference>
<dbReference type="EMBL" id="JABEQG010000032">
    <property type="protein sequence ID" value="MBB2157477.1"/>
    <property type="molecule type" value="Genomic_DNA"/>
</dbReference>
<dbReference type="InterPro" id="IPR024706">
    <property type="entry name" value="Peroxiredoxin_AhpC-typ"/>
</dbReference>
<dbReference type="AlphaFoldDB" id="A0A7W4I795"/>
<dbReference type="Proteomes" id="UP000550787">
    <property type="component" value="Unassembled WGS sequence"/>
</dbReference>
<organism evidence="1 2">
    <name type="scientific">Gluconacetobacter diazotrophicus</name>
    <name type="common">Acetobacter diazotrophicus</name>
    <dbReference type="NCBI Taxonomy" id="33996"/>
    <lineage>
        <taxon>Bacteria</taxon>
        <taxon>Pseudomonadati</taxon>
        <taxon>Pseudomonadota</taxon>
        <taxon>Alphaproteobacteria</taxon>
        <taxon>Acetobacterales</taxon>
        <taxon>Acetobacteraceae</taxon>
        <taxon>Gluconacetobacter</taxon>
    </lineage>
</organism>
<name>A0A7W4I795_GLUDI</name>
<accession>A0A7W4I795</accession>
<gene>
    <name evidence="1" type="ORF">HLH33_14330</name>
</gene>
<dbReference type="Gene3D" id="3.40.30.10">
    <property type="entry name" value="Glutaredoxin"/>
    <property type="match status" value="1"/>
</dbReference>
<dbReference type="RefSeq" id="WP_012226720.1">
    <property type="nucleotide sequence ID" value="NZ_JABEQG010000032.1"/>
</dbReference>
<proteinExistence type="predicted"/>